<protein>
    <submittedName>
        <fullName evidence="3">ABC transporter substrate-binding protein</fullName>
    </submittedName>
</protein>
<evidence type="ECO:0000256" key="1">
    <source>
        <dbReference type="SAM" id="SignalP"/>
    </source>
</evidence>
<dbReference type="EMBL" id="JABZGF010000042">
    <property type="protein sequence ID" value="MBF0966066.1"/>
    <property type="molecule type" value="Genomic_DNA"/>
</dbReference>
<dbReference type="SMART" id="SM00062">
    <property type="entry name" value="PBPb"/>
    <property type="match status" value="1"/>
</dbReference>
<dbReference type="InterPro" id="IPR027939">
    <property type="entry name" value="NMT1/THI5"/>
</dbReference>
<dbReference type="PANTHER" id="PTHR31528">
    <property type="entry name" value="4-AMINO-5-HYDROXYMETHYL-2-METHYLPYRIMIDINE PHOSPHATE SYNTHASE THI11-RELATED"/>
    <property type="match status" value="1"/>
</dbReference>
<comment type="caution">
    <text evidence="3">The sequence shown here is derived from an EMBL/GenBank/DDBJ whole genome shotgun (WGS) entry which is preliminary data.</text>
</comment>
<sequence>MKENPLNTSHALRLVTLGACASLALAACAPGGSATQSGSKDASNVTIGLTYIPNIQFSPVYVADAQGLYNDAGVSATIRHHGSHEGFFTALLAGEEDVVIASGDEAVAAAAQGLDIVSIGQYYASYPGTVIVPANSAITTLADLKGKTVGIPGEHGANYYATRAAMQEAGLGESDVTISPIGYTQQAAIASGQVDAVVGFTNNDAVQMRLAGLEIREIPLDPSHTPLVSASIITTHKWARAHPEQARAVVKATTDAMNAIAADPQIAIDATKPWDDSLASEESLAAANAVLAATVPLWLGASGHATGMQDLTTWAQMVTFLSSLGELEGSVDPTAVATNEYVTASETQS</sequence>
<feature type="signal peptide" evidence="1">
    <location>
        <begin position="1"/>
        <end position="26"/>
    </location>
</feature>
<evidence type="ECO:0000259" key="2">
    <source>
        <dbReference type="SMART" id="SM00062"/>
    </source>
</evidence>
<evidence type="ECO:0000313" key="3">
    <source>
        <dbReference type="EMBL" id="MBF0966066.1"/>
    </source>
</evidence>
<reference evidence="3" key="1">
    <citation type="submission" date="2020-04" db="EMBL/GenBank/DDBJ databases">
        <title>Deep metagenomics examines the oral microbiome during advanced dental caries in children, revealing novel taxa and co-occurrences with host molecules.</title>
        <authorList>
            <person name="Baker J.L."/>
            <person name="Morton J.T."/>
            <person name="Dinis M."/>
            <person name="Alvarez R."/>
            <person name="Tran N.C."/>
            <person name="Knight R."/>
            <person name="Edlund A."/>
        </authorList>
    </citation>
    <scope>NUCLEOTIDE SEQUENCE</scope>
    <source>
        <strain evidence="3">JCVI_30_bin.13</strain>
    </source>
</reference>
<accession>A0A929RP40</accession>
<keyword evidence="1" id="KW-0732">Signal</keyword>
<proteinExistence type="predicted"/>
<dbReference type="Gene3D" id="3.40.190.10">
    <property type="entry name" value="Periplasmic binding protein-like II"/>
    <property type="match status" value="2"/>
</dbReference>
<dbReference type="AlphaFoldDB" id="A0A929RP40"/>
<gene>
    <name evidence="3" type="ORF">HXK09_02675</name>
</gene>
<dbReference type="Pfam" id="PF09084">
    <property type="entry name" value="NMT1"/>
    <property type="match status" value="1"/>
</dbReference>
<dbReference type="InterPro" id="IPR015168">
    <property type="entry name" value="SsuA/THI5"/>
</dbReference>
<name>A0A929RP40_9ACTO</name>
<organism evidence="3 4">
    <name type="scientific">Actinomyces bouchesdurhonensis</name>
    <dbReference type="NCBI Taxonomy" id="1852361"/>
    <lineage>
        <taxon>Bacteria</taxon>
        <taxon>Bacillati</taxon>
        <taxon>Actinomycetota</taxon>
        <taxon>Actinomycetes</taxon>
        <taxon>Actinomycetales</taxon>
        <taxon>Actinomycetaceae</taxon>
        <taxon>Actinomyces</taxon>
    </lineage>
</organism>
<feature type="domain" description="Solute-binding protein family 3/N-terminal" evidence="2">
    <location>
        <begin position="44"/>
        <end position="264"/>
    </location>
</feature>
<dbReference type="PROSITE" id="PS51257">
    <property type="entry name" value="PROKAR_LIPOPROTEIN"/>
    <property type="match status" value="1"/>
</dbReference>
<dbReference type="PANTHER" id="PTHR31528:SF15">
    <property type="entry name" value="RIBOFLAVIN-BINDING PROTEIN RIBY"/>
    <property type="match status" value="1"/>
</dbReference>
<dbReference type="Proteomes" id="UP000759246">
    <property type="component" value="Unassembled WGS sequence"/>
</dbReference>
<feature type="chain" id="PRO_5037151994" evidence="1">
    <location>
        <begin position="27"/>
        <end position="349"/>
    </location>
</feature>
<dbReference type="InterPro" id="IPR001638">
    <property type="entry name" value="Solute-binding_3/MltF_N"/>
</dbReference>
<dbReference type="SUPFAM" id="SSF53850">
    <property type="entry name" value="Periplasmic binding protein-like II"/>
    <property type="match status" value="1"/>
</dbReference>
<evidence type="ECO:0000313" key="4">
    <source>
        <dbReference type="Proteomes" id="UP000759246"/>
    </source>
</evidence>
<dbReference type="GO" id="GO:0009228">
    <property type="term" value="P:thiamine biosynthetic process"/>
    <property type="evidence" value="ECO:0007669"/>
    <property type="project" value="InterPro"/>
</dbReference>